<dbReference type="InterPro" id="IPR000620">
    <property type="entry name" value="EamA_dom"/>
</dbReference>
<dbReference type="Proteomes" id="UP000630353">
    <property type="component" value="Unassembled WGS sequence"/>
</dbReference>
<feature type="transmembrane region" description="Helical" evidence="1">
    <location>
        <begin position="114"/>
        <end position="132"/>
    </location>
</feature>
<dbReference type="AlphaFoldDB" id="A0A918XYF2"/>
<accession>A0A918XYF2</accession>
<protein>
    <submittedName>
        <fullName evidence="3">DMT transporter permease</fullName>
    </submittedName>
</protein>
<feature type="transmembrane region" description="Helical" evidence="1">
    <location>
        <begin position="87"/>
        <end position="105"/>
    </location>
</feature>
<dbReference type="GO" id="GO:0016020">
    <property type="term" value="C:membrane"/>
    <property type="evidence" value="ECO:0007669"/>
    <property type="project" value="InterPro"/>
</dbReference>
<feature type="domain" description="EamA" evidence="2">
    <location>
        <begin position="14"/>
        <end position="128"/>
    </location>
</feature>
<proteinExistence type="predicted"/>
<feature type="domain" description="EamA" evidence="2">
    <location>
        <begin position="137"/>
        <end position="266"/>
    </location>
</feature>
<evidence type="ECO:0000256" key="1">
    <source>
        <dbReference type="SAM" id="Phobius"/>
    </source>
</evidence>
<gene>
    <name evidence="3" type="ORF">GCM10017083_54960</name>
</gene>
<reference evidence="3" key="1">
    <citation type="journal article" date="2014" name="Int. J. Syst. Evol. Microbiol.">
        <title>Complete genome sequence of Corynebacterium casei LMG S-19264T (=DSM 44701T), isolated from a smear-ripened cheese.</title>
        <authorList>
            <consortium name="US DOE Joint Genome Institute (JGI-PGF)"/>
            <person name="Walter F."/>
            <person name="Albersmeier A."/>
            <person name="Kalinowski J."/>
            <person name="Ruckert C."/>
        </authorList>
    </citation>
    <scope>NUCLEOTIDE SEQUENCE</scope>
    <source>
        <strain evidence="3">KCTC 42651</strain>
    </source>
</reference>
<dbReference type="EMBL" id="BMZS01000018">
    <property type="protein sequence ID" value="GHD63963.1"/>
    <property type="molecule type" value="Genomic_DNA"/>
</dbReference>
<dbReference type="InterPro" id="IPR037185">
    <property type="entry name" value="EmrE-like"/>
</dbReference>
<organism evidence="3 4">
    <name type="scientific">Thalassobaculum fulvum</name>
    <dbReference type="NCBI Taxonomy" id="1633335"/>
    <lineage>
        <taxon>Bacteria</taxon>
        <taxon>Pseudomonadati</taxon>
        <taxon>Pseudomonadota</taxon>
        <taxon>Alphaproteobacteria</taxon>
        <taxon>Rhodospirillales</taxon>
        <taxon>Thalassobaculaceae</taxon>
        <taxon>Thalassobaculum</taxon>
    </lineage>
</organism>
<dbReference type="PANTHER" id="PTHR22911">
    <property type="entry name" value="ACYL-MALONYL CONDENSING ENZYME-RELATED"/>
    <property type="match status" value="1"/>
</dbReference>
<evidence type="ECO:0000313" key="4">
    <source>
        <dbReference type="Proteomes" id="UP000630353"/>
    </source>
</evidence>
<keyword evidence="1" id="KW-0812">Transmembrane</keyword>
<sequence>MLASVALLPIMDGFAKSMSGTFAIAQLVWARFLFQSLLIVPLALATSPYALLRPARLSLQVARGFGILIGTFLFFGAIRTMPIADALALLFIAPLIVTALSPLVLGEAVGVRRWAAVLVGFAGALVVLRPGLTVLQPGALLALGAGCSFAGYVLLTRRLSAAAPPLVTLAITSLVCLGVSSVLLPAVWVTPTLPQLAAMAAMGTIGAGGHYLMIRAFEQAPAALLAPFGYGEIVTATIVGYYWFGDFPDGPTWLGIAILVASGIYISLRERVRRRS</sequence>
<reference evidence="3" key="2">
    <citation type="submission" date="2020-09" db="EMBL/GenBank/DDBJ databases">
        <authorList>
            <person name="Sun Q."/>
            <person name="Kim S."/>
        </authorList>
    </citation>
    <scope>NUCLEOTIDE SEQUENCE</scope>
    <source>
        <strain evidence="3">KCTC 42651</strain>
    </source>
</reference>
<name>A0A918XYF2_9PROT</name>
<comment type="caution">
    <text evidence="3">The sequence shown here is derived from an EMBL/GenBank/DDBJ whole genome shotgun (WGS) entry which is preliminary data.</text>
</comment>
<feature type="transmembrane region" description="Helical" evidence="1">
    <location>
        <begin position="64"/>
        <end position="81"/>
    </location>
</feature>
<dbReference type="SUPFAM" id="SSF103481">
    <property type="entry name" value="Multidrug resistance efflux transporter EmrE"/>
    <property type="match status" value="2"/>
</dbReference>
<dbReference type="PANTHER" id="PTHR22911:SF103">
    <property type="entry name" value="BLR2811 PROTEIN"/>
    <property type="match status" value="1"/>
</dbReference>
<feature type="transmembrane region" description="Helical" evidence="1">
    <location>
        <begin position="195"/>
        <end position="212"/>
    </location>
</feature>
<keyword evidence="4" id="KW-1185">Reference proteome</keyword>
<evidence type="ECO:0000259" key="2">
    <source>
        <dbReference type="Pfam" id="PF00892"/>
    </source>
</evidence>
<feature type="transmembrane region" description="Helical" evidence="1">
    <location>
        <begin position="138"/>
        <end position="155"/>
    </location>
</feature>
<keyword evidence="1" id="KW-0472">Membrane</keyword>
<feature type="transmembrane region" description="Helical" evidence="1">
    <location>
        <begin position="224"/>
        <end position="244"/>
    </location>
</feature>
<dbReference type="Pfam" id="PF00892">
    <property type="entry name" value="EamA"/>
    <property type="match status" value="2"/>
</dbReference>
<evidence type="ECO:0000313" key="3">
    <source>
        <dbReference type="EMBL" id="GHD63963.1"/>
    </source>
</evidence>
<feature type="transmembrane region" description="Helical" evidence="1">
    <location>
        <begin position="33"/>
        <end position="52"/>
    </location>
</feature>
<feature type="transmembrane region" description="Helical" evidence="1">
    <location>
        <begin position="167"/>
        <end position="189"/>
    </location>
</feature>
<keyword evidence="1" id="KW-1133">Transmembrane helix</keyword>
<feature type="transmembrane region" description="Helical" evidence="1">
    <location>
        <begin position="250"/>
        <end position="268"/>
    </location>
</feature>